<evidence type="ECO:0000313" key="4">
    <source>
        <dbReference type="EMBL" id="KAL3308404.1"/>
    </source>
</evidence>
<dbReference type="InterPro" id="IPR036612">
    <property type="entry name" value="KH_dom_type_1_sf"/>
</dbReference>
<name>A0ABD2PM52_9PLAT</name>
<feature type="compositionally biased region" description="Polar residues" evidence="2">
    <location>
        <begin position="316"/>
        <end position="339"/>
    </location>
</feature>
<dbReference type="InterPro" id="IPR045071">
    <property type="entry name" value="BBP-like"/>
</dbReference>
<dbReference type="GO" id="GO:0003723">
    <property type="term" value="F:RNA binding"/>
    <property type="evidence" value="ECO:0007669"/>
    <property type="project" value="UniProtKB-KW"/>
</dbReference>
<evidence type="ECO:0000256" key="1">
    <source>
        <dbReference type="ARBA" id="ARBA00022884"/>
    </source>
</evidence>
<dbReference type="Gene3D" id="3.30.1370.10">
    <property type="entry name" value="K Homology domain, type 1"/>
    <property type="match status" value="1"/>
</dbReference>
<feature type="non-terminal residue" evidence="4">
    <location>
        <position position="1"/>
    </location>
</feature>
<sequence length="339" mass="37832">SNAVGHLLGPDGTTAKYIQECFGVTIMIRGKGSVRDRHCEMANMGKPNWEHLNEDLHIIITAEDSENRAKARIKATVDCVKKFLYSTPDDNIKQMQLLEVASSRDLANRQYTAKCHLNASMACNSPTLLGPNFYPRVPLTPMSYSRFQQNNIQLLPPPDYMLHGTRMVVGSKTDNHSEVMNEFSNGNFAKEHVISKSLFTQNAPDSSMAQNQFFEPFNYPPVSRFNNFVPMGNFMGPECQIPPASPTDQSFFNPASHFQNTQPVLYNFNNNIGEVINSVHATQASQKPGKSGNRRRRNQSKKASQKNLRVDEDPTNDSISEIQTDSVAQDAIFSSPTGP</sequence>
<dbReference type="Proteomes" id="UP001626550">
    <property type="component" value="Unassembled WGS sequence"/>
</dbReference>
<dbReference type="InterPro" id="IPR055256">
    <property type="entry name" value="KH_1_KHDC4/BBP-like"/>
</dbReference>
<dbReference type="PANTHER" id="PTHR11208">
    <property type="entry name" value="RNA-BINDING PROTEIN RELATED"/>
    <property type="match status" value="1"/>
</dbReference>
<dbReference type="SUPFAM" id="SSF54791">
    <property type="entry name" value="Eukaryotic type KH-domain (KH-domain type I)"/>
    <property type="match status" value="1"/>
</dbReference>
<evidence type="ECO:0000256" key="2">
    <source>
        <dbReference type="SAM" id="MobiDB-lite"/>
    </source>
</evidence>
<feature type="region of interest" description="Disordered" evidence="2">
    <location>
        <begin position="281"/>
        <end position="339"/>
    </location>
</feature>
<keyword evidence="5" id="KW-1185">Reference proteome</keyword>
<dbReference type="EMBL" id="JBJKFK010005300">
    <property type="protein sequence ID" value="KAL3308404.1"/>
    <property type="molecule type" value="Genomic_DNA"/>
</dbReference>
<evidence type="ECO:0000313" key="5">
    <source>
        <dbReference type="Proteomes" id="UP001626550"/>
    </source>
</evidence>
<keyword evidence="1" id="KW-0694">RNA-binding</keyword>
<dbReference type="Pfam" id="PF22675">
    <property type="entry name" value="KH-I_KHDC4-BBP"/>
    <property type="match status" value="1"/>
</dbReference>
<comment type="caution">
    <text evidence="4">The sequence shown here is derived from an EMBL/GenBank/DDBJ whole genome shotgun (WGS) entry which is preliminary data.</text>
</comment>
<dbReference type="AlphaFoldDB" id="A0ABD2PM52"/>
<organism evidence="4 5">
    <name type="scientific">Cichlidogyrus casuarinus</name>
    <dbReference type="NCBI Taxonomy" id="1844966"/>
    <lineage>
        <taxon>Eukaryota</taxon>
        <taxon>Metazoa</taxon>
        <taxon>Spiralia</taxon>
        <taxon>Lophotrochozoa</taxon>
        <taxon>Platyhelminthes</taxon>
        <taxon>Monogenea</taxon>
        <taxon>Monopisthocotylea</taxon>
        <taxon>Dactylogyridea</taxon>
        <taxon>Ancyrocephalidae</taxon>
        <taxon>Cichlidogyrus</taxon>
    </lineage>
</organism>
<feature type="compositionally biased region" description="Basic residues" evidence="2">
    <location>
        <begin position="292"/>
        <end position="304"/>
    </location>
</feature>
<proteinExistence type="predicted"/>
<gene>
    <name evidence="4" type="ORF">Ciccas_013067</name>
</gene>
<evidence type="ECO:0000259" key="3">
    <source>
        <dbReference type="Pfam" id="PF22675"/>
    </source>
</evidence>
<accession>A0ABD2PM52</accession>
<feature type="domain" description="KHDC4/BBP-like KH-domain type I" evidence="3">
    <location>
        <begin position="2"/>
        <end position="72"/>
    </location>
</feature>
<reference evidence="4 5" key="1">
    <citation type="submission" date="2024-11" db="EMBL/GenBank/DDBJ databases">
        <title>Adaptive evolution of stress response genes in parasites aligns with host niche diversity.</title>
        <authorList>
            <person name="Hahn C."/>
            <person name="Resl P."/>
        </authorList>
    </citation>
    <scope>NUCLEOTIDE SEQUENCE [LARGE SCALE GENOMIC DNA]</scope>
    <source>
        <strain evidence="4">EGGRZ-B1_66</strain>
        <tissue evidence="4">Body</tissue>
    </source>
</reference>
<protein>
    <recommendedName>
        <fullName evidence="3">KHDC4/BBP-like KH-domain type I domain-containing protein</fullName>
    </recommendedName>
</protein>
<dbReference type="PANTHER" id="PTHR11208:SF125">
    <property type="entry name" value="KH DOMAIN-CONTAINING RNA-BINDING PROTEIN QKI"/>
    <property type="match status" value="1"/>
</dbReference>